<evidence type="ECO:0000256" key="9">
    <source>
        <dbReference type="ARBA" id="ARBA00023310"/>
    </source>
</evidence>
<dbReference type="GO" id="GO:0031966">
    <property type="term" value="C:mitochondrial membrane"/>
    <property type="evidence" value="ECO:0007669"/>
    <property type="project" value="UniProtKB-SubCell"/>
</dbReference>
<keyword evidence="3" id="KW-0813">Transport</keyword>
<feature type="region of interest" description="Disordered" evidence="10">
    <location>
        <begin position="1"/>
        <end position="62"/>
    </location>
</feature>
<keyword evidence="4" id="KW-0138">CF(0)</keyword>
<comment type="subcellular location">
    <subcellularLocation>
        <location evidence="1">Mitochondrion membrane</location>
    </subcellularLocation>
</comment>
<dbReference type="Pfam" id="PF04718">
    <property type="entry name" value="ATP-synt_G"/>
    <property type="match status" value="1"/>
</dbReference>
<dbReference type="GO" id="GO:0015078">
    <property type="term" value="F:proton transmembrane transporter activity"/>
    <property type="evidence" value="ECO:0007669"/>
    <property type="project" value="InterPro"/>
</dbReference>
<comment type="caution">
    <text evidence="11">The sequence shown here is derived from an EMBL/GenBank/DDBJ whole genome shotgun (WGS) entry which is preliminary data.</text>
</comment>
<dbReference type="GO" id="GO:0015986">
    <property type="term" value="P:proton motive force-driven ATP synthesis"/>
    <property type="evidence" value="ECO:0007669"/>
    <property type="project" value="InterPro"/>
</dbReference>
<protein>
    <recommendedName>
        <fullName evidence="13">F-type H+-transporting ATPase subunit G</fullName>
    </recommendedName>
</protein>
<gene>
    <name evidence="11" type="ORF">A1Q1_06185</name>
</gene>
<evidence type="ECO:0000313" key="12">
    <source>
        <dbReference type="Proteomes" id="UP000002748"/>
    </source>
</evidence>
<comment type="similarity">
    <text evidence="2">Belongs to the ATPase g subunit family.</text>
</comment>
<proteinExistence type="inferred from homology"/>
<dbReference type="InterPro" id="IPR006808">
    <property type="entry name" value="ATP_synth_F0_gsu_mt"/>
</dbReference>
<dbReference type="Gene3D" id="1.20.120.20">
    <property type="entry name" value="Apolipoprotein"/>
    <property type="match status" value="1"/>
</dbReference>
<dbReference type="GO" id="GO:0045259">
    <property type="term" value="C:proton-transporting ATP synthase complex"/>
    <property type="evidence" value="ECO:0007669"/>
    <property type="project" value="UniProtKB-KW"/>
</dbReference>
<evidence type="ECO:0000256" key="5">
    <source>
        <dbReference type="ARBA" id="ARBA00022781"/>
    </source>
</evidence>
<keyword evidence="5" id="KW-0375">Hydrogen ion transport</keyword>
<evidence type="ECO:0000256" key="7">
    <source>
        <dbReference type="ARBA" id="ARBA00023128"/>
    </source>
</evidence>
<keyword evidence="8" id="KW-0472">Membrane</keyword>
<reference evidence="11 12" key="1">
    <citation type="journal article" date="2012" name="Eukaryot. Cell">
        <title>Draft genome sequence of CBS 2479, the standard type strain of Trichosporon asahii.</title>
        <authorList>
            <person name="Yang R.Y."/>
            <person name="Li H.T."/>
            <person name="Zhu H."/>
            <person name="Zhou G.P."/>
            <person name="Wang M."/>
            <person name="Wang L."/>
        </authorList>
    </citation>
    <scope>NUCLEOTIDE SEQUENCE [LARGE SCALE GENOMIC DNA]</scope>
    <source>
        <strain evidence="12">ATCC 90039 / CBS 2479 / JCM 2466 / KCTC 7840 / NCYC 2677 / UAMH 7654</strain>
    </source>
</reference>
<evidence type="ECO:0000256" key="8">
    <source>
        <dbReference type="ARBA" id="ARBA00023136"/>
    </source>
</evidence>
<evidence type="ECO:0000256" key="2">
    <source>
        <dbReference type="ARBA" id="ARBA00005699"/>
    </source>
</evidence>
<dbReference type="OrthoDB" id="437at2759"/>
<name>J6ERS1_TRIAS</name>
<evidence type="ECO:0000256" key="3">
    <source>
        <dbReference type="ARBA" id="ARBA00022448"/>
    </source>
</evidence>
<dbReference type="AlphaFoldDB" id="J6ERS1"/>
<sequence>MFRPQVARSARTLGRRANSTTAQQAQQKAQQAAQDAKQAAGDVAAKAKDALNSPKAQEVSQKANELFESGAQAVRKVTGPIGDKVGNALGSYKQPLQYNWQVFKSLVKQVYQAEKLAPPTHLSQWTSAYSEIFHKAASKQWWSQVLSSGSWAKLAVGGLEAYGLYKIGEILGRRHLIGYNVPANAVGQH</sequence>
<evidence type="ECO:0000256" key="4">
    <source>
        <dbReference type="ARBA" id="ARBA00022547"/>
    </source>
</evidence>
<accession>J6ERS1</accession>
<evidence type="ECO:0000256" key="6">
    <source>
        <dbReference type="ARBA" id="ARBA00023065"/>
    </source>
</evidence>
<feature type="compositionally biased region" description="Low complexity" evidence="10">
    <location>
        <begin position="22"/>
        <end position="44"/>
    </location>
</feature>
<evidence type="ECO:0000256" key="1">
    <source>
        <dbReference type="ARBA" id="ARBA00004325"/>
    </source>
</evidence>
<dbReference type="VEuPathDB" id="FungiDB:A1Q1_06185"/>
<keyword evidence="6" id="KW-0406">Ion transport</keyword>
<evidence type="ECO:0000313" key="11">
    <source>
        <dbReference type="EMBL" id="EJT45422.1"/>
    </source>
</evidence>
<dbReference type="EMBL" id="ALBS01000327">
    <property type="protein sequence ID" value="EJT45422.1"/>
    <property type="molecule type" value="Genomic_DNA"/>
</dbReference>
<keyword evidence="7" id="KW-0496">Mitochondrion</keyword>
<evidence type="ECO:0000256" key="10">
    <source>
        <dbReference type="SAM" id="MobiDB-lite"/>
    </source>
</evidence>
<dbReference type="RefSeq" id="XP_014176869.1">
    <property type="nucleotide sequence ID" value="XM_014321394.1"/>
</dbReference>
<dbReference type="GeneID" id="25989697"/>
<dbReference type="HOGENOM" id="CLU_118199_0_0_1"/>
<evidence type="ECO:0008006" key="13">
    <source>
        <dbReference type="Google" id="ProtNLM"/>
    </source>
</evidence>
<organism evidence="11 12">
    <name type="scientific">Trichosporon asahii var. asahii (strain ATCC 90039 / CBS 2479 / JCM 2466 / KCTC 7840 / NBRC 103889/ NCYC 2677 / UAMH 7654)</name>
    <name type="common">Yeast</name>
    <dbReference type="NCBI Taxonomy" id="1186058"/>
    <lineage>
        <taxon>Eukaryota</taxon>
        <taxon>Fungi</taxon>
        <taxon>Dikarya</taxon>
        <taxon>Basidiomycota</taxon>
        <taxon>Agaricomycotina</taxon>
        <taxon>Tremellomycetes</taxon>
        <taxon>Trichosporonales</taxon>
        <taxon>Trichosporonaceae</taxon>
        <taxon>Trichosporon</taxon>
    </lineage>
</organism>
<dbReference type="Proteomes" id="UP000002748">
    <property type="component" value="Unassembled WGS sequence"/>
</dbReference>
<dbReference type="KEGG" id="tasa:A1Q1_06185"/>
<keyword evidence="9" id="KW-0066">ATP synthesis</keyword>